<name>A0A439DH03_9PEZI</name>
<gene>
    <name evidence="1" type="ORF">EKO27_g1413</name>
</gene>
<reference evidence="1 2" key="1">
    <citation type="submission" date="2018-12" db="EMBL/GenBank/DDBJ databases">
        <title>Draft genome sequence of Xylaria grammica IHI A82.</title>
        <authorList>
            <person name="Buettner E."/>
            <person name="Kellner H."/>
        </authorList>
    </citation>
    <scope>NUCLEOTIDE SEQUENCE [LARGE SCALE GENOMIC DNA]</scope>
    <source>
        <strain evidence="1 2">IHI A82</strain>
    </source>
</reference>
<dbReference type="Proteomes" id="UP000286045">
    <property type="component" value="Unassembled WGS sequence"/>
</dbReference>
<organism evidence="1 2">
    <name type="scientific">Xylaria grammica</name>
    <dbReference type="NCBI Taxonomy" id="363999"/>
    <lineage>
        <taxon>Eukaryota</taxon>
        <taxon>Fungi</taxon>
        <taxon>Dikarya</taxon>
        <taxon>Ascomycota</taxon>
        <taxon>Pezizomycotina</taxon>
        <taxon>Sordariomycetes</taxon>
        <taxon>Xylariomycetidae</taxon>
        <taxon>Xylariales</taxon>
        <taxon>Xylariaceae</taxon>
        <taxon>Xylaria</taxon>
    </lineage>
</organism>
<sequence length="237" mass="26822">MSEPQKPGTETAAKCVFSPVKDNPDEAEKFVRAILKHNPNNVDLVAAELAPLYGFGPNSNQDVLARSRAQSIFVSPEIQEPLKEFLALFVRNRWGLPLPKWDPTLALVREHRHSSEWNGPKPPINEGGRPEEYYARFLIRVLHELEHPVATSPLLLKWLCDAVQAGGTKEENACWVLFHGLMYLQLKAMDLRESQAPLRERVQNCVARFASHNSCFDLLSMWITTRKGLGEVIPGKY</sequence>
<protein>
    <submittedName>
        <fullName evidence="1">Uncharacterized protein</fullName>
    </submittedName>
</protein>
<proteinExistence type="predicted"/>
<evidence type="ECO:0000313" key="1">
    <source>
        <dbReference type="EMBL" id="RWA13690.1"/>
    </source>
</evidence>
<keyword evidence="2" id="KW-1185">Reference proteome</keyword>
<dbReference type="AlphaFoldDB" id="A0A439DH03"/>
<evidence type="ECO:0000313" key="2">
    <source>
        <dbReference type="Proteomes" id="UP000286045"/>
    </source>
</evidence>
<comment type="caution">
    <text evidence="1">The sequence shown here is derived from an EMBL/GenBank/DDBJ whole genome shotgun (WGS) entry which is preliminary data.</text>
</comment>
<dbReference type="EMBL" id="RYZI01000021">
    <property type="protein sequence ID" value="RWA13690.1"/>
    <property type="molecule type" value="Genomic_DNA"/>
</dbReference>
<accession>A0A439DH03</accession>